<dbReference type="PANTHER" id="PTHR42791:SF1">
    <property type="entry name" value="N-ACETYLTRANSFERASE DOMAIN-CONTAINING PROTEIN"/>
    <property type="match status" value="1"/>
</dbReference>
<dbReference type="SUPFAM" id="SSF55729">
    <property type="entry name" value="Acyl-CoA N-acyltransferases (Nat)"/>
    <property type="match status" value="1"/>
</dbReference>
<dbReference type="Gene3D" id="3.40.630.30">
    <property type="match status" value="1"/>
</dbReference>
<dbReference type="InterPro" id="IPR052523">
    <property type="entry name" value="Trichothecene_AcTrans"/>
</dbReference>
<keyword evidence="3" id="KW-1185">Reference proteome</keyword>
<evidence type="ECO:0000313" key="3">
    <source>
        <dbReference type="Proteomes" id="UP000215506"/>
    </source>
</evidence>
<reference evidence="2 3" key="1">
    <citation type="submission" date="2017-07" db="EMBL/GenBank/DDBJ databases">
        <title>First draft Genome Sequence of Nocardia cerradoensis isolated from human infection.</title>
        <authorList>
            <person name="Carrasco G."/>
        </authorList>
    </citation>
    <scope>NUCLEOTIDE SEQUENCE [LARGE SCALE GENOMIC DNA]</scope>
    <source>
        <strain evidence="2 3">CNM20130759</strain>
    </source>
</reference>
<dbReference type="PROSITE" id="PS51186">
    <property type="entry name" value="GNAT"/>
    <property type="match status" value="1"/>
</dbReference>
<dbReference type="EMBL" id="NGAF01000012">
    <property type="protein sequence ID" value="OXR42811.1"/>
    <property type="molecule type" value="Genomic_DNA"/>
</dbReference>
<dbReference type="CDD" id="cd04301">
    <property type="entry name" value="NAT_SF"/>
    <property type="match status" value="1"/>
</dbReference>
<protein>
    <recommendedName>
        <fullName evidence="1">N-acetyltransferase domain-containing protein</fullName>
    </recommendedName>
</protein>
<dbReference type="RefSeq" id="WP_094026790.1">
    <property type="nucleotide sequence ID" value="NZ_NGAF01000012.1"/>
</dbReference>
<comment type="caution">
    <text evidence="2">The sequence shown here is derived from an EMBL/GenBank/DDBJ whole genome shotgun (WGS) entry which is preliminary data.</text>
</comment>
<dbReference type="GO" id="GO:0016747">
    <property type="term" value="F:acyltransferase activity, transferring groups other than amino-acyl groups"/>
    <property type="evidence" value="ECO:0007669"/>
    <property type="project" value="InterPro"/>
</dbReference>
<gene>
    <name evidence="2" type="ORF">B7C42_05149</name>
</gene>
<dbReference type="InterPro" id="IPR000182">
    <property type="entry name" value="GNAT_dom"/>
</dbReference>
<dbReference type="InterPro" id="IPR016181">
    <property type="entry name" value="Acyl_CoA_acyltransferase"/>
</dbReference>
<name>A0A231H1U3_9NOCA</name>
<evidence type="ECO:0000313" key="2">
    <source>
        <dbReference type="EMBL" id="OXR42811.1"/>
    </source>
</evidence>
<dbReference type="AlphaFoldDB" id="A0A231H1U3"/>
<organism evidence="2 3">
    <name type="scientific">Nocardia cerradoensis</name>
    <dbReference type="NCBI Taxonomy" id="85688"/>
    <lineage>
        <taxon>Bacteria</taxon>
        <taxon>Bacillati</taxon>
        <taxon>Actinomycetota</taxon>
        <taxon>Actinomycetes</taxon>
        <taxon>Mycobacteriales</taxon>
        <taxon>Nocardiaceae</taxon>
        <taxon>Nocardia</taxon>
    </lineage>
</organism>
<dbReference type="Proteomes" id="UP000215506">
    <property type="component" value="Unassembled WGS sequence"/>
</dbReference>
<proteinExistence type="predicted"/>
<sequence length="204" mass="22488">MDVTVRPVTESEVPELARVLGLAFDDDPIVRWCIPAERTRPARAAIMFGALIRHLYLRHGAVDAAFDPSGRIVGGAVWSPPGQWNSSDADQLRMLPALARAFRLRLLAAGRMSDRMSKAHPHEPHWYLAIVGTDPAVRGKGYGHALLAPRLAHCDETGAPAYLESSKFANIAYYERYGFDLRGELDVTGGGPLLWPMWRQSATS</sequence>
<dbReference type="PANTHER" id="PTHR42791">
    <property type="entry name" value="GNAT FAMILY ACETYLTRANSFERASE"/>
    <property type="match status" value="1"/>
</dbReference>
<accession>A0A231H1U3</accession>
<feature type="domain" description="N-acetyltransferase" evidence="1">
    <location>
        <begin position="3"/>
        <end position="200"/>
    </location>
</feature>
<evidence type="ECO:0000259" key="1">
    <source>
        <dbReference type="PROSITE" id="PS51186"/>
    </source>
</evidence>
<dbReference type="Pfam" id="PF00583">
    <property type="entry name" value="Acetyltransf_1"/>
    <property type="match status" value="1"/>
</dbReference>